<evidence type="ECO:0000256" key="8">
    <source>
        <dbReference type="ARBA" id="ARBA00022840"/>
    </source>
</evidence>
<dbReference type="GO" id="GO:0005737">
    <property type="term" value="C:cytoplasm"/>
    <property type="evidence" value="ECO:0007669"/>
    <property type="project" value="UniProtKB-SubCell"/>
</dbReference>
<dbReference type="GO" id="GO:0005524">
    <property type="term" value="F:ATP binding"/>
    <property type="evidence" value="ECO:0007669"/>
    <property type="project" value="UniProtKB-UniRule"/>
</dbReference>
<dbReference type="GO" id="GO:0006302">
    <property type="term" value="P:double-strand break repair"/>
    <property type="evidence" value="ECO:0007669"/>
    <property type="project" value="TreeGrafter"/>
</dbReference>
<dbReference type="InterPro" id="IPR018078">
    <property type="entry name" value="DNA-binding_RecF_CS"/>
</dbReference>
<reference evidence="16" key="1">
    <citation type="submission" date="2017-04" db="EMBL/GenBank/DDBJ databases">
        <title>Function of individual gut microbiota members based on whole genome sequencing of pure cultures obtained from chicken caecum.</title>
        <authorList>
            <person name="Medvecky M."/>
            <person name="Cejkova D."/>
            <person name="Polansky O."/>
            <person name="Karasova D."/>
            <person name="Kubasova T."/>
            <person name="Cizek A."/>
            <person name="Rychlik I."/>
        </authorList>
    </citation>
    <scope>NUCLEOTIDE SEQUENCE [LARGE SCALE GENOMIC DNA]</scope>
    <source>
        <strain evidence="16">An149</strain>
    </source>
</reference>
<dbReference type="PANTHER" id="PTHR32182:SF0">
    <property type="entry name" value="DNA REPLICATION AND REPAIR PROTEIN RECF"/>
    <property type="match status" value="1"/>
</dbReference>
<dbReference type="Pfam" id="PF02463">
    <property type="entry name" value="SMC_N"/>
    <property type="match status" value="1"/>
</dbReference>
<keyword evidence="10 12" id="KW-0234">DNA repair</keyword>
<dbReference type="Proteomes" id="UP000196258">
    <property type="component" value="Unassembled WGS sequence"/>
</dbReference>
<dbReference type="HAMAP" id="MF_00365">
    <property type="entry name" value="RecF"/>
    <property type="match status" value="1"/>
</dbReference>
<sequence>MIVKSLNLYNFRNYSHFVIDFSQDINILIGNNGQGKTNLIEAIYLLSVGKSFRSHVNKQMIMFDNEFARVEGKVISNSKQRNLEIILGSNFKNAKIDNQDIHKISEFVGLLNVVVFIPDDLYLVKGNPSNRRRFIDLEISKISPIYVFNLSKYSNLLKERNKYLKILNKKNSSGDEYLEVLDEQLSKLQVELIKKRLQFINRLDQKVSSIYQKIAQKDNESIKLRYSCFLKDDLNYENILNLYRKNHSRDIKYMQSHIGIHKDDLKIYMNDNDACLYASQGQQRTIVLSLKIALIELIKEEIGEYPVLLLDDVLSELDKTRKNMLLDILNQKIQTFITTTSIDDINHQIIERAKKIYIESGKEAT</sequence>
<feature type="binding site" evidence="12">
    <location>
        <begin position="30"/>
        <end position="37"/>
    </location>
    <ligand>
        <name>ATP</name>
        <dbReference type="ChEBI" id="CHEBI:30616"/>
    </ligand>
</feature>
<dbReference type="Gene3D" id="1.20.1050.90">
    <property type="entry name" value="RecF/RecN/SMC, N-terminal domain"/>
    <property type="match status" value="1"/>
</dbReference>
<evidence type="ECO:0000256" key="11">
    <source>
        <dbReference type="ARBA" id="ARBA00023236"/>
    </source>
</evidence>
<evidence type="ECO:0000256" key="4">
    <source>
        <dbReference type="ARBA" id="ARBA00022490"/>
    </source>
</evidence>
<evidence type="ECO:0000256" key="12">
    <source>
        <dbReference type="HAMAP-Rule" id="MF_00365"/>
    </source>
</evidence>
<dbReference type="RefSeq" id="WP_087257892.1">
    <property type="nucleotide sequence ID" value="NZ_CAJFOD010000135.1"/>
</dbReference>
<feature type="domain" description="RecF/RecN/SMC N-terminal" evidence="14">
    <location>
        <begin position="3"/>
        <end position="345"/>
    </location>
</feature>
<gene>
    <name evidence="12" type="primary">recF</name>
    <name evidence="15" type="ORF">B5E91_11675</name>
</gene>
<evidence type="ECO:0000256" key="5">
    <source>
        <dbReference type="ARBA" id="ARBA00022705"/>
    </source>
</evidence>
<dbReference type="GO" id="GO:0009432">
    <property type="term" value="P:SOS response"/>
    <property type="evidence" value="ECO:0007669"/>
    <property type="project" value="UniProtKB-UniRule"/>
</dbReference>
<evidence type="ECO:0000313" key="16">
    <source>
        <dbReference type="Proteomes" id="UP000196258"/>
    </source>
</evidence>
<dbReference type="GO" id="GO:0000731">
    <property type="term" value="P:DNA synthesis involved in DNA repair"/>
    <property type="evidence" value="ECO:0007669"/>
    <property type="project" value="TreeGrafter"/>
</dbReference>
<evidence type="ECO:0000313" key="15">
    <source>
        <dbReference type="EMBL" id="OUQ04026.1"/>
    </source>
</evidence>
<protein>
    <recommendedName>
        <fullName evidence="3 12">DNA replication and repair protein RecF</fullName>
    </recommendedName>
</protein>
<dbReference type="EMBL" id="NFLB01000015">
    <property type="protein sequence ID" value="OUQ04026.1"/>
    <property type="molecule type" value="Genomic_DNA"/>
</dbReference>
<dbReference type="InterPro" id="IPR003395">
    <property type="entry name" value="RecF/RecN/SMC_N"/>
</dbReference>
<proteinExistence type="inferred from homology"/>
<dbReference type="GO" id="GO:0003697">
    <property type="term" value="F:single-stranded DNA binding"/>
    <property type="evidence" value="ECO:0007669"/>
    <property type="project" value="UniProtKB-UniRule"/>
</dbReference>
<dbReference type="InterPro" id="IPR001238">
    <property type="entry name" value="DNA-binding_RecF"/>
</dbReference>
<evidence type="ECO:0000256" key="1">
    <source>
        <dbReference type="ARBA" id="ARBA00004496"/>
    </source>
</evidence>
<keyword evidence="6 12" id="KW-0547">Nucleotide-binding</keyword>
<dbReference type="PANTHER" id="PTHR32182">
    <property type="entry name" value="DNA REPLICATION AND REPAIR PROTEIN RECF"/>
    <property type="match status" value="1"/>
</dbReference>
<dbReference type="Gene3D" id="3.40.50.300">
    <property type="entry name" value="P-loop containing nucleotide triphosphate hydrolases"/>
    <property type="match status" value="1"/>
</dbReference>
<dbReference type="SUPFAM" id="SSF52540">
    <property type="entry name" value="P-loop containing nucleoside triphosphate hydrolases"/>
    <property type="match status" value="1"/>
</dbReference>
<evidence type="ECO:0000256" key="10">
    <source>
        <dbReference type="ARBA" id="ARBA00023204"/>
    </source>
</evidence>
<comment type="similarity">
    <text evidence="2 12 13">Belongs to the RecF family.</text>
</comment>
<comment type="subcellular location">
    <subcellularLocation>
        <location evidence="1 12 13">Cytoplasm</location>
    </subcellularLocation>
</comment>
<dbReference type="PROSITE" id="PS00618">
    <property type="entry name" value="RECF_2"/>
    <property type="match status" value="1"/>
</dbReference>
<keyword evidence="8 12" id="KW-0067">ATP-binding</keyword>
<comment type="function">
    <text evidence="12 13">The RecF protein is involved in DNA metabolism; it is required for DNA replication and normal SOS inducibility. RecF binds preferentially to single-stranded, linear DNA. It also seems to bind ATP.</text>
</comment>
<keyword evidence="11 12" id="KW-0742">SOS response</keyword>
<evidence type="ECO:0000256" key="9">
    <source>
        <dbReference type="ARBA" id="ARBA00023125"/>
    </source>
</evidence>
<evidence type="ECO:0000256" key="13">
    <source>
        <dbReference type="RuleBase" id="RU000578"/>
    </source>
</evidence>
<evidence type="ECO:0000259" key="14">
    <source>
        <dbReference type="Pfam" id="PF02463"/>
    </source>
</evidence>
<name>A0A1Y4EK88_9FIRM</name>
<dbReference type="CDD" id="cd03242">
    <property type="entry name" value="ABC_RecF"/>
    <property type="match status" value="1"/>
</dbReference>
<dbReference type="InterPro" id="IPR042174">
    <property type="entry name" value="RecF_2"/>
</dbReference>
<keyword evidence="4 12" id="KW-0963">Cytoplasm</keyword>
<keyword evidence="5 12" id="KW-0235">DNA replication</keyword>
<dbReference type="PROSITE" id="PS00617">
    <property type="entry name" value="RECF_1"/>
    <property type="match status" value="1"/>
</dbReference>
<keyword evidence="9 12" id="KW-0238">DNA-binding</keyword>
<evidence type="ECO:0000256" key="7">
    <source>
        <dbReference type="ARBA" id="ARBA00022763"/>
    </source>
</evidence>
<evidence type="ECO:0000256" key="6">
    <source>
        <dbReference type="ARBA" id="ARBA00022741"/>
    </source>
</evidence>
<evidence type="ECO:0000256" key="3">
    <source>
        <dbReference type="ARBA" id="ARBA00020170"/>
    </source>
</evidence>
<dbReference type="InterPro" id="IPR027417">
    <property type="entry name" value="P-loop_NTPase"/>
</dbReference>
<dbReference type="NCBIfam" id="TIGR00611">
    <property type="entry name" value="recf"/>
    <property type="match status" value="1"/>
</dbReference>
<organism evidence="15 16">
    <name type="scientific">Thomasclavelia spiroformis</name>
    <dbReference type="NCBI Taxonomy" id="29348"/>
    <lineage>
        <taxon>Bacteria</taxon>
        <taxon>Bacillati</taxon>
        <taxon>Bacillota</taxon>
        <taxon>Erysipelotrichia</taxon>
        <taxon>Erysipelotrichales</taxon>
        <taxon>Coprobacillaceae</taxon>
        <taxon>Thomasclavelia</taxon>
    </lineage>
</organism>
<keyword evidence="7 12" id="KW-0227">DNA damage</keyword>
<dbReference type="AlphaFoldDB" id="A0A1Y4EK88"/>
<dbReference type="GO" id="GO:0006260">
    <property type="term" value="P:DNA replication"/>
    <property type="evidence" value="ECO:0007669"/>
    <property type="project" value="UniProtKB-UniRule"/>
</dbReference>
<comment type="caution">
    <text evidence="15">The sequence shown here is derived from an EMBL/GenBank/DDBJ whole genome shotgun (WGS) entry which is preliminary data.</text>
</comment>
<evidence type="ECO:0000256" key="2">
    <source>
        <dbReference type="ARBA" id="ARBA00008016"/>
    </source>
</evidence>
<accession>A0A1Y4EK88</accession>